<protein>
    <submittedName>
        <fullName evidence="6">Gametocyte-specific factor 1</fullName>
    </submittedName>
</protein>
<dbReference type="EMBL" id="JASAOG010000177">
    <property type="protein sequence ID" value="KAK0045681.1"/>
    <property type="molecule type" value="Genomic_DNA"/>
</dbReference>
<dbReference type="SUPFAM" id="SSF57667">
    <property type="entry name" value="beta-beta-alpha zinc fingers"/>
    <property type="match status" value="1"/>
</dbReference>
<proteinExistence type="predicted"/>
<feature type="domain" description="CHHC U11-48K-type" evidence="5">
    <location>
        <begin position="9"/>
        <end position="36"/>
    </location>
</feature>
<feature type="domain" description="CHHC U11-48K-type" evidence="5">
    <location>
        <begin position="41"/>
        <end position="68"/>
    </location>
</feature>
<dbReference type="InterPro" id="IPR051591">
    <property type="entry name" value="UPF0224_FAM112_RNA_Proc"/>
</dbReference>
<dbReference type="PROSITE" id="PS51800">
    <property type="entry name" value="ZF_CHHC_U11_48K"/>
    <property type="match status" value="2"/>
</dbReference>
<name>A0AAD8F0B7_BIOPF</name>
<comment type="caution">
    <text evidence="6">The sequence shown here is derived from an EMBL/GenBank/DDBJ whole genome shotgun (WGS) entry which is preliminary data.</text>
</comment>
<dbReference type="Proteomes" id="UP001233172">
    <property type="component" value="Unassembled WGS sequence"/>
</dbReference>
<feature type="region of interest" description="Disordered" evidence="4">
    <location>
        <begin position="90"/>
        <end position="123"/>
    </location>
</feature>
<dbReference type="AlphaFoldDB" id="A0AAD8F0B7"/>
<dbReference type="GO" id="GO:0008270">
    <property type="term" value="F:zinc ion binding"/>
    <property type="evidence" value="ECO:0007669"/>
    <property type="project" value="UniProtKB-KW"/>
</dbReference>
<dbReference type="InterPro" id="IPR022776">
    <property type="entry name" value="TRM13/UPF0224_CHHC_Znf_dom"/>
</dbReference>
<keyword evidence="3" id="KW-0862">Zinc</keyword>
<organism evidence="6 7">
    <name type="scientific">Biomphalaria pfeifferi</name>
    <name type="common">Bloodfluke planorb</name>
    <name type="synonym">Freshwater snail</name>
    <dbReference type="NCBI Taxonomy" id="112525"/>
    <lineage>
        <taxon>Eukaryota</taxon>
        <taxon>Metazoa</taxon>
        <taxon>Spiralia</taxon>
        <taxon>Lophotrochozoa</taxon>
        <taxon>Mollusca</taxon>
        <taxon>Gastropoda</taxon>
        <taxon>Heterobranchia</taxon>
        <taxon>Euthyneura</taxon>
        <taxon>Panpulmonata</taxon>
        <taxon>Hygrophila</taxon>
        <taxon>Lymnaeoidea</taxon>
        <taxon>Planorbidae</taxon>
        <taxon>Biomphalaria</taxon>
    </lineage>
</organism>
<evidence type="ECO:0000256" key="3">
    <source>
        <dbReference type="ARBA" id="ARBA00022833"/>
    </source>
</evidence>
<gene>
    <name evidence="6" type="ORF">Bpfe_024933</name>
</gene>
<keyword evidence="7" id="KW-1185">Reference proteome</keyword>
<sequence length="217" mass="25006">MECRLIENFMVCPYDESHVISPLRMPYHLMKCRKNYPDKEMAVCPFNAIHELPKLELKYHMLQCPNKVILEREVRFDLLKQLDKDKVTQKGYTGIPSQRKPKVDPNAESWDTDSYGSARTEEIPRARPRNRELLTVRQPFSLPKISQVQIVPKQDTCDATSKMPDENVVQKEKKDEQKEIYSKGRGLLSLYTYSGRASGVPLVGLGRGLVSHVRETS</sequence>
<evidence type="ECO:0000313" key="6">
    <source>
        <dbReference type="EMBL" id="KAK0045681.1"/>
    </source>
</evidence>
<evidence type="ECO:0000256" key="1">
    <source>
        <dbReference type="ARBA" id="ARBA00022723"/>
    </source>
</evidence>
<keyword evidence="1" id="KW-0479">Metal-binding</keyword>
<evidence type="ECO:0000256" key="2">
    <source>
        <dbReference type="ARBA" id="ARBA00022771"/>
    </source>
</evidence>
<dbReference type="Pfam" id="PF05253">
    <property type="entry name" value="zf-U11-48K"/>
    <property type="match status" value="2"/>
</dbReference>
<reference evidence="6" key="1">
    <citation type="journal article" date="2023" name="PLoS Negl. Trop. Dis.">
        <title>A genome sequence for Biomphalaria pfeifferi, the major vector snail for the human-infecting parasite Schistosoma mansoni.</title>
        <authorList>
            <person name="Bu L."/>
            <person name="Lu L."/>
            <person name="Laidemitt M.R."/>
            <person name="Zhang S.M."/>
            <person name="Mutuku M."/>
            <person name="Mkoji G."/>
            <person name="Steinauer M."/>
            <person name="Loker E.S."/>
        </authorList>
    </citation>
    <scope>NUCLEOTIDE SEQUENCE</scope>
    <source>
        <strain evidence="6">KasaAsao</strain>
    </source>
</reference>
<dbReference type="PANTHER" id="PTHR21402:SF5">
    <property type="entry name" value="GAMETOCYTE SPECIFIC FACTOR 1"/>
    <property type="match status" value="1"/>
</dbReference>
<evidence type="ECO:0000256" key="4">
    <source>
        <dbReference type="SAM" id="MobiDB-lite"/>
    </source>
</evidence>
<keyword evidence="2" id="KW-0863">Zinc-finger</keyword>
<evidence type="ECO:0000313" key="7">
    <source>
        <dbReference type="Proteomes" id="UP001233172"/>
    </source>
</evidence>
<dbReference type="PANTHER" id="PTHR21402">
    <property type="entry name" value="GAMETOCYTE SPECIFIC FACTOR 1-RELATED"/>
    <property type="match status" value="1"/>
</dbReference>
<dbReference type="InterPro" id="IPR036236">
    <property type="entry name" value="Znf_C2H2_sf"/>
</dbReference>
<evidence type="ECO:0000259" key="5">
    <source>
        <dbReference type="PROSITE" id="PS51800"/>
    </source>
</evidence>
<accession>A0AAD8F0B7</accession>
<reference evidence="6" key="2">
    <citation type="submission" date="2023-04" db="EMBL/GenBank/DDBJ databases">
        <authorList>
            <person name="Bu L."/>
            <person name="Lu L."/>
            <person name="Laidemitt M.R."/>
            <person name="Zhang S.M."/>
            <person name="Mutuku M."/>
            <person name="Mkoji G."/>
            <person name="Steinauer M."/>
            <person name="Loker E.S."/>
        </authorList>
    </citation>
    <scope>NUCLEOTIDE SEQUENCE</scope>
    <source>
        <strain evidence="6">KasaAsao</strain>
        <tissue evidence="6">Whole Snail</tissue>
    </source>
</reference>